<keyword evidence="6" id="KW-0963">Cytoplasm</keyword>
<gene>
    <name evidence="14" type="primary">LOC115388394</name>
</gene>
<evidence type="ECO:0000256" key="1">
    <source>
        <dbReference type="ARBA" id="ARBA00004371"/>
    </source>
</evidence>
<keyword evidence="8" id="KW-0964">Secreted</keyword>
<dbReference type="GO" id="GO:0051781">
    <property type="term" value="P:positive regulation of cell division"/>
    <property type="evidence" value="ECO:0007669"/>
    <property type="project" value="UniProtKB-KW"/>
</dbReference>
<keyword evidence="15" id="KW-1185">Reference proteome</keyword>
<dbReference type="GO" id="GO:0048246">
    <property type="term" value="P:macrophage chemotaxis"/>
    <property type="evidence" value="ECO:0007669"/>
    <property type="project" value="TreeGrafter"/>
</dbReference>
<keyword evidence="10" id="KW-0395">Inflammatory response</keyword>
<evidence type="ECO:0000256" key="9">
    <source>
        <dbReference type="ARBA" id="ARBA00022620"/>
    </source>
</evidence>
<dbReference type="GO" id="GO:1901222">
    <property type="term" value="P:regulation of non-canonical NF-kappaB signal transduction"/>
    <property type="evidence" value="ECO:0007669"/>
    <property type="project" value="TreeGrafter"/>
</dbReference>
<dbReference type="Proteomes" id="UP000472267">
    <property type="component" value="Chromosome 1"/>
</dbReference>
<evidence type="ECO:0000256" key="8">
    <source>
        <dbReference type="ARBA" id="ARBA00022525"/>
    </source>
</evidence>
<dbReference type="AlphaFoldDB" id="A0A672FY38"/>
<dbReference type="SUPFAM" id="SSF50353">
    <property type="entry name" value="Cytokine"/>
    <property type="match status" value="1"/>
</dbReference>
<comment type="subcellular location">
    <subcellularLocation>
        <location evidence="2">Cytoplasm</location>
        <location evidence="2">Cytosol</location>
    </subcellularLocation>
    <subcellularLocation>
        <location evidence="1">Lysosome</location>
    </subcellularLocation>
    <subcellularLocation>
        <location evidence="3">Secreted</location>
        <location evidence="3">Extracellular exosome</location>
    </subcellularLocation>
</comment>
<evidence type="ECO:0000256" key="4">
    <source>
        <dbReference type="ARBA" id="ARBA00010448"/>
    </source>
</evidence>
<evidence type="ECO:0000256" key="13">
    <source>
        <dbReference type="SAM" id="MobiDB-lite"/>
    </source>
</evidence>
<dbReference type="InterPro" id="IPR000975">
    <property type="entry name" value="IL-1_fam"/>
</dbReference>
<evidence type="ECO:0000313" key="15">
    <source>
        <dbReference type="Proteomes" id="UP000472267"/>
    </source>
</evidence>
<dbReference type="GO" id="GO:0001660">
    <property type="term" value="P:fever generation"/>
    <property type="evidence" value="ECO:0007669"/>
    <property type="project" value="UniProtKB-KW"/>
</dbReference>
<evidence type="ECO:0000256" key="6">
    <source>
        <dbReference type="ARBA" id="ARBA00022490"/>
    </source>
</evidence>
<dbReference type="RefSeq" id="XP_029947382.1">
    <property type="nucleotide sequence ID" value="XM_030091522.1"/>
</dbReference>
<dbReference type="Pfam" id="PF00340">
    <property type="entry name" value="IL1"/>
    <property type="match status" value="1"/>
</dbReference>
<dbReference type="SUPFAM" id="SSF50156">
    <property type="entry name" value="PDZ domain-like"/>
    <property type="match status" value="1"/>
</dbReference>
<dbReference type="GO" id="GO:0042119">
    <property type="term" value="P:neutrophil activation"/>
    <property type="evidence" value="ECO:0007669"/>
    <property type="project" value="TreeGrafter"/>
</dbReference>
<dbReference type="OMA" id="HEGKHQY"/>
<evidence type="ECO:0000256" key="2">
    <source>
        <dbReference type="ARBA" id="ARBA00004514"/>
    </source>
</evidence>
<dbReference type="PANTHER" id="PTHR10078:SF30">
    <property type="entry name" value="INTERLEUKIN-1 BETA"/>
    <property type="match status" value="1"/>
</dbReference>
<dbReference type="InterPro" id="IPR036034">
    <property type="entry name" value="PDZ_sf"/>
</dbReference>
<evidence type="ECO:0000256" key="11">
    <source>
        <dbReference type="ARBA" id="ARBA00023228"/>
    </source>
</evidence>
<evidence type="ECO:0000256" key="7">
    <source>
        <dbReference type="ARBA" id="ARBA00022514"/>
    </source>
</evidence>
<evidence type="ECO:0000313" key="14">
    <source>
        <dbReference type="Ensembl" id="ENSSFAP00005011706.1"/>
    </source>
</evidence>
<evidence type="ECO:0000256" key="10">
    <source>
        <dbReference type="ARBA" id="ARBA00023198"/>
    </source>
</evidence>
<comment type="similarity">
    <text evidence="4">Belongs to the IL-1 family.</text>
</comment>
<dbReference type="OrthoDB" id="8962877at2759"/>
<reference evidence="14" key="2">
    <citation type="submission" date="2025-08" db="UniProtKB">
        <authorList>
            <consortium name="Ensembl"/>
        </authorList>
    </citation>
    <scope>IDENTIFICATION</scope>
</reference>
<dbReference type="CDD" id="cd00100">
    <property type="entry name" value="beta-trefoil_IL1"/>
    <property type="match status" value="1"/>
</dbReference>
<reference evidence="14" key="3">
    <citation type="submission" date="2025-09" db="UniProtKB">
        <authorList>
            <consortium name="Ensembl"/>
        </authorList>
    </citation>
    <scope>IDENTIFICATION</scope>
</reference>
<dbReference type="InParanoid" id="A0A672FY38"/>
<dbReference type="GeneID" id="115388394"/>
<dbReference type="Gene3D" id="2.80.10.50">
    <property type="match status" value="1"/>
</dbReference>
<dbReference type="GO" id="GO:0005615">
    <property type="term" value="C:extracellular space"/>
    <property type="evidence" value="ECO:0007669"/>
    <property type="project" value="UniProtKB-KW"/>
</dbReference>
<keyword evidence="9" id="KW-0666">Pyrogen</keyword>
<dbReference type="GO" id="GO:0005125">
    <property type="term" value="F:cytokine activity"/>
    <property type="evidence" value="ECO:0007669"/>
    <property type="project" value="UniProtKB-KW"/>
</dbReference>
<feature type="compositionally biased region" description="Basic and acidic residues" evidence="13">
    <location>
        <begin position="111"/>
        <end position="139"/>
    </location>
</feature>
<sequence>MDPSDSVVDGGFLIAHQTHDGKHQYQVENVVKRQKGTWKKTFVRKGDKLMQINGMDLEDFPPEELAHMLAEGNAMLTVHKPGKKEEQPPEGEDILRPFSKETVTLSFSWEMTREEASEDKGERQEAEDKEGGDTQEECKEGGDLLIIEMTKTSISLVNGRSCDPESPCHGCNSTGCAFNDIVLVSETSKVTLVPRGGGSFKQEKLLNALVEHIPSHRYIRGACSQRAVYASPNPEMITIYRYKSNFLDKCFVGVPVVLNLTGSSCFLRCCKSDCKVLLQVEVCEKQKLKQISKSDESALSYVFYMKGDRSGHRTFESALHKGWFIHVVNTDRVEVRRSDTDIEERSFLVIIQK</sequence>
<organism evidence="14 15">
    <name type="scientific">Salarias fasciatus</name>
    <name type="common">Jewelled blenny</name>
    <name type="synonym">Blennius fasciatus</name>
    <dbReference type="NCBI Taxonomy" id="181472"/>
    <lineage>
        <taxon>Eukaryota</taxon>
        <taxon>Metazoa</taxon>
        <taxon>Chordata</taxon>
        <taxon>Craniata</taxon>
        <taxon>Vertebrata</taxon>
        <taxon>Euteleostomi</taxon>
        <taxon>Actinopterygii</taxon>
        <taxon>Neopterygii</taxon>
        <taxon>Teleostei</taxon>
        <taxon>Neoteleostei</taxon>
        <taxon>Acanthomorphata</taxon>
        <taxon>Ovalentaria</taxon>
        <taxon>Blenniimorphae</taxon>
        <taxon>Blenniiformes</taxon>
        <taxon>Blennioidei</taxon>
        <taxon>Blenniidae</taxon>
        <taxon>Salariinae</taxon>
        <taxon>Salarias</taxon>
    </lineage>
</organism>
<keyword evidence="11" id="KW-0458">Lysosome</keyword>
<dbReference type="InterPro" id="IPR008996">
    <property type="entry name" value="IL1/FGF"/>
</dbReference>
<keyword evidence="7" id="KW-0202">Cytokine</keyword>
<dbReference type="GO" id="GO:0005829">
    <property type="term" value="C:cytosol"/>
    <property type="evidence" value="ECO:0007669"/>
    <property type="project" value="UniProtKB-SubCell"/>
</dbReference>
<evidence type="ECO:0000256" key="12">
    <source>
        <dbReference type="ARBA" id="ARBA00023246"/>
    </source>
</evidence>
<reference evidence="14" key="1">
    <citation type="submission" date="2019-06" db="EMBL/GenBank/DDBJ databases">
        <authorList>
            <consortium name="Wellcome Sanger Institute Data Sharing"/>
        </authorList>
    </citation>
    <scope>NUCLEOTIDE SEQUENCE [LARGE SCALE GENOMIC DNA]</scope>
</reference>
<protein>
    <recommendedName>
        <fullName evidence="5">Interleukin-1 beta</fullName>
    </recommendedName>
</protein>
<name>A0A672FY38_SALFA</name>
<keyword evidence="12" id="KW-0497">Mitogen</keyword>
<dbReference type="GO" id="GO:0005764">
    <property type="term" value="C:lysosome"/>
    <property type="evidence" value="ECO:0007669"/>
    <property type="project" value="UniProtKB-SubCell"/>
</dbReference>
<dbReference type="GO" id="GO:0071222">
    <property type="term" value="P:cellular response to lipopolysaccharide"/>
    <property type="evidence" value="ECO:0007669"/>
    <property type="project" value="TreeGrafter"/>
</dbReference>
<accession>A0A672FY38</accession>
<feature type="region of interest" description="Disordered" evidence="13">
    <location>
        <begin position="110"/>
        <end position="139"/>
    </location>
</feature>
<dbReference type="Ensembl" id="ENSSFAT00005012201.1">
    <property type="protein sequence ID" value="ENSSFAP00005011706.1"/>
    <property type="gene ID" value="ENSSFAG00005006520.1"/>
</dbReference>
<dbReference type="GO" id="GO:0006955">
    <property type="term" value="P:immune response"/>
    <property type="evidence" value="ECO:0007669"/>
    <property type="project" value="InterPro"/>
</dbReference>
<proteinExistence type="inferred from homology"/>
<dbReference type="PANTHER" id="PTHR10078">
    <property type="entry name" value="INTERLEUKIN-1 FAMILY MEMBER"/>
    <property type="match status" value="1"/>
</dbReference>
<dbReference type="GO" id="GO:0010628">
    <property type="term" value="P:positive regulation of gene expression"/>
    <property type="evidence" value="ECO:0007669"/>
    <property type="project" value="TreeGrafter"/>
</dbReference>
<evidence type="ECO:0000256" key="5">
    <source>
        <dbReference type="ARBA" id="ARBA00014702"/>
    </source>
</evidence>
<dbReference type="GO" id="GO:0019221">
    <property type="term" value="P:cytokine-mediated signaling pathway"/>
    <property type="evidence" value="ECO:0007669"/>
    <property type="project" value="TreeGrafter"/>
</dbReference>
<evidence type="ECO:0000256" key="3">
    <source>
        <dbReference type="ARBA" id="ARBA00004550"/>
    </source>
</evidence>
<dbReference type="Gene3D" id="2.30.42.10">
    <property type="match status" value="1"/>
</dbReference>